<evidence type="ECO:0000256" key="7">
    <source>
        <dbReference type="RuleBase" id="RU003346"/>
    </source>
</evidence>
<dbReference type="PROSITE" id="PS00217">
    <property type="entry name" value="SUGAR_TRANSPORT_2"/>
    <property type="match status" value="1"/>
</dbReference>
<evidence type="ECO:0000256" key="1">
    <source>
        <dbReference type="ARBA" id="ARBA00004141"/>
    </source>
</evidence>
<feature type="transmembrane region" description="Helical" evidence="8">
    <location>
        <begin position="114"/>
        <end position="131"/>
    </location>
</feature>
<evidence type="ECO:0000313" key="11">
    <source>
        <dbReference type="Proteomes" id="UP000007879"/>
    </source>
</evidence>
<dbReference type="PANTHER" id="PTHR48020:SF12">
    <property type="entry name" value="PROTON MYO-INOSITOL COTRANSPORTER"/>
    <property type="match status" value="1"/>
</dbReference>
<dbReference type="InterPro" id="IPR036259">
    <property type="entry name" value="MFS_trans_sf"/>
</dbReference>
<proteinExistence type="inferred from homology"/>
<dbReference type="PROSITE" id="PS00216">
    <property type="entry name" value="SUGAR_TRANSPORT_1"/>
    <property type="match status" value="1"/>
</dbReference>
<feature type="transmembrane region" description="Helical" evidence="8">
    <location>
        <begin position="509"/>
        <end position="534"/>
    </location>
</feature>
<accession>A0A1X7UYS6</accession>
<keyword evidence="4 8" id="KW-0812">Transmembrane</keyword>
<dbReference type="InParanoid" id="A0A1X7UYS6"/>
<dbReference type="InterPro" id="IPR020846">
    <property type="entry name" value="MFS_dom"/>
</dbReference>
<dbReference type="NCBIfam" id="TIGR00879">
    <property type="entry name" value="SP"/>
    <property type="match status" value="1"/>
</dbReference>
<comment type="similarity">
    <text evidence="2 7">Belongs to the major facilitator superfamily. Sugar transporter (TC 2.A.1.1) family.</text>
</comment>
<dbReference type="InterPro" id="IPR005829">
    <property type="entry name" value="Sugar_transporter_CS"/>
</dbReference>
<dbReference type="KEGG" id="aqu:100635563"/>
<reference evidence="10" key="2">
    <citation type="submission" date="2017-05" db="UniProtKB">
        <authorList>
            <consortium name="EnsemblMetazoa"/>
        </authorList>
    </citation>
    <scope>IDENTIFICATION</scope>
</reference>
<feature type="transmembrane region" description="Helical" evidence="8">
    <location>
        <begin position="201"/>
        <end position="223"/>
    </location>
</feature>
<dbReference type="InterPro" id="IPR005828">
    <property type="entry name" value="MFS_sugar_transport-like"/>
</dbReference>
<dbReference type="PRINTS" id="PR00171">
    <property type="entry name" value="SUGRTRNSPORT"/>
</dbReference>
<keyword evidence="3 7" id="KW-0813">Transport</keyword>
<dbReference type="InterPro" id="IPR003663">
    <property type="entry name" value="Sugar/inositol_transpt"/>
</dbReference>
<evidence type="ECO:0000313" key="10">
    <source>
        <dbReference type="EnsemblMetazoa" id="Aqu2.1.32928_001"/>
    </source>
</evidence>
<evidence type="ECO:0000256" key="2">
    <source>
        <dbReference type="ARBA" id="ARBA00010992"/>
    </source>
</evidence>
<dbReference type="PROSITE" id="PS50850">
    <property type="entry name" value="MFS"/>
    <property type="match status" value="1"/>
</dbReference>
<evidence type="ECO:0000256" key="3">
    <source>
        <dbReference type="ARBA" id="ARBA00022448"/>
    </source>
</evidence>
<feature type="transmembrane region" description="Helical" evidence="8">
    <location>
        <begin position="355"/>
        <end position="376"/>
    </location>
</feature>
<feature type="transmembrane region" description="Helical" evidence="8">
    <location>
        <begin position="475"/>
        <end position="497"/>
    </location>
</feature>
<keyword evidence="5 8" id="KW-1133">Transmembrane helix</keyword>
<comment type="subcellular location">
    <subcellularLocation>
        <location evidence="1">Membrane</location>
        <topology evidence="1">Multi-pass membrane protein</topology>
    </subcellularLocation>
</comment>
<dbReference type="Gene3D" id="1.20.1250.20">
    <property type="entry name" value="MFS general substrate transporter like domains"/>
    <property type="match status" value="2"/>
</dbReference>
<dbReference type="OrthoDB" id="6339427at2759"/>
<gene>
    <name evidence="10" type="primary">100635563</name>
</gene>
<evidence type="ECO:0000256" key="8">
    <source>
        <dbReference type="SAM" id="Phobius"/>
    </source>
</evidence>
<evidence type="ECO:0000256" key="5">
    <source>
        <dbReference type="ARBA" id="ARBA00022989"/>
    </source>
</evidence>
<evidence type="ECO:0000256" key="4">
    <source>
        <dbReference type="ARBA" id="ARBA00022692"/>
    </source>
</evidence>
<dbReference type="Pfam" id="PF00083">
    <property type="entry name" value="Sugar_tr"/>
    <property type="match status" value="2"/>
</dbReference>
<sequence length="609" mass="66196">MADLSSEEGDKVVIGSSNTSLDTVGRVSIDFKVKTGNWKWRVRLFITMLTVFSATGGFLFGYDTGVVSGAMLKIDDTFSLTPIWHELIVASTIGAAAVAAASGGILCETLGRKPVLIIASLIFTAGAGVMGGSPDKYVLLGGRVIVGLGIGLAAMAVPMYIAESAPANMRGKLVVVNNLFITGGQFVATLVDGAFSSVDQGWRYMLGLAGVPSVIMFFGFLFLPESPRWLVFHGKTDKALAVLSKLRDPSQVHEELKSINDDFENHKRQKLGCLKLLRKFTTSRTVLLALFVGCGLQMFQQLGGINTVMYYSASIIQMAGFNDNQSIWLAVIPAFGNFIFTIIGLLLVDRMGRRKLLIASLVGIIFGFLLLTGSFLTSNLTSLEATPLSTADCTYTNCGECVGNSHCGFCAVYDNMSQFIDGTCSSGDKSGSDYIINGTTDSCSVYNMDEYDEYLIADNFTNTDWFYNSCPGSKYAWLSILSLFIYIMFFAPGMGPLPWTINSEIYPNWARSTCIAIATAVNWIFNLIVSLTFLSLADGLGQPKTFGLYAGLGLLGLLFVVLFVPETKGKTLEEVEPLFKRPYFLSLCYRDDRGVSPDTVRESEPLLNE</sequence>
<name>A0A1X7UYS6_AMPQE</name>
<dbReference type="GO" id="GO:0016324">
    <property type="term" value="C:apical plasma membrane"/>
    <property type="evidence" value="ECO:0007669"/>
    <property type="project" value="TreeGrafter"/>
</dbReference>
<reference evidence="11" key="1">
    <citation type="journal article" date="2010" name="Nature">
        <title>The Amphimedon queenslandica genome and the evolution of animal complexity.</title>
        <authorList>
            <person name="Srivastava M."/>
            <person name="Simakov O."/>
            <person name="Chapman J."/>
            <person name="Fahey B."/>
            <person name="Gauthier M.E."/>
            <person name="Mitros T."/>
            <person name="Richards G.S."/>
            <person name="Conaco C."/>
            <person name="Dacre M."/>
            <person name="Hellsten U."/>
            <person name="Larroux C."/>
            <person name="Putnam N.H."/>
            <person name="Stanke M."/>
            <person name="Adamska M."/>
            <person name="Darling A."/>
            <person name="Degnan S.M."/>
            <person name="Oakley T.H."/>
            <person name="Plachetzki D.C."/>
            <person name="Zhai Y."/>
            <person name="Adamski M."/>
            <person name="Calcino A."/>
            <person name="Cummins S.F."/>
            <person name="Goodstein D.M."/>
            <person name="Harris C."/>
            <person name="Jackson D.J."/>
            <person name="Leys S.P."/>
            <person name="Shu S."/>
            <person name="Woodcroft B.J."/>
            <person name="Vervoort M."/>
            <person name="Kosik K.S."/>
            <person name="Manning G."/>
            <person name="Degnan B.M."/>
            <person name="Rokhsar D.S."/>
        </authorList>
    </citation>
    <scope>NUCLEOTIDE SEQUENCE [LARGE SCALE GENOMIC DNA]</scope>
</reference>
<feature type="domain" description="Major facilitator superfamily (MFS) profile" evidence="9">
    <location>
        <begin position="49"/>
        <end position="568"/>
    </location>
</feature>
<feature type="transmembrane region" description="Helical" evidence="8">
    <location>
        <begin position="546"/>
        <end position="564"/>
    </location>
</feature>
<keyword evidence="11" id="KW-1185">Reference proteome</keyword>
<dbReference type="eggNOG" id="KOG0254">
    <property type="taxonomic scope" value="Eukaryota"/>
</dbReference>
<dbReference type="OMA" id="FCHDANT"/>
<evidence type="ECO:0000256" key="6">
    <source>
        <dbReference type="ARBA" id="ARBA00023136"/>
    </source>
</evidence>
<dbReference type="Proteomes" id="UP000007879">
    <property type="component" value="Unassembled WGS sequence"/>
</dbReference>
<feature type="transmembrane region" description="Helical" evidence="8">
    <location>
        <begin position="137"/>
        <end position="161"/>
    </location>
</feature>
<feature type="transmembrane region" description="Helical" evidence="8">
    <location>
        <begin position="82"/>
        <end position="107"/>
    </location>
</feature>
<dbReference type="GO" id="GO:0005366">
    <property type="term" value="F:myo-inositol:proton symporter activity"/>
    <property type="evidence" value="ECO:0007669"/>
    <property type="project" value="TreeGrafter"/>
</dbReference>
<dbReference type="EnsemblMetazoa" id="XM_019995962.1">
    <property type="protein sequence ID" value="XP_019851521.1"/>
    <property type="gene ID" value="LOC100635563"/>
</dbReference>
<dbReference type="SUPFAM" id="SSF103473">
    <property type="entry name" value="MFS general substrate transporter"/>
    <property type="match status" value="1"/>
</dbReference>
<feature type="transmembrane region" description="Helical" evidence="8">
    <location>
        <begin position="285"/>
        <end position="305"/>
    </location>
</feature>
<dbReference type="PANTHER" id="PTHR48020">
    <property type="entry name" value="PROTON MYO-INOSITOL COTRANSPORTER"/>
    <property type="match status" value="1"/>
</dbReference>
<protein>
    <recommendedName>
        <fullName evidence="9">Major facilitator superfamily (MFS) profile domain-containing protein</fullName>
    </recommendedName>
</protein>
<feature type="transmembrane region" description="Helical" evidence="8">
    <location>
        <begin position="173"/>
        <end position="195"/>
    </location>
</feature>
<feature type="transmembrane region" description="Helical" evidence="8">
    <location>
        <begin position="42"/>
        <end position="62"/>
    </location>
</feature>
<organism evidence="10">
    <name type="scientific">Amphimedon queenslandica</name>
    <name type="common">Sponge</name>
    <dbReference type="NCBI Taxonomy" id="400682"/>
    <lineage>
        <taxon>Eukaryota</taxon>
        <taxon>Metazoa</taxon>
        <taxon>Porifera</taxon>
        <taxon>Demospongiae</taxon>
        <taxon>Heteroscleromorpha</taxon>
        <taxon>Haplosclerida</taxon>
        <taxon>Niphatidae</taxon>
        <taxon>Amphimedon</taxon>
    </lineage>
</organism>
<dbReference type="AlphaFoldDB" id="A0A1X7UYS6"/>
<keyword evidence="6 8" id="KW-0472">Membrane</keyword>
<evidence type="ECO:0000259" key="9">
    <source>
        <dbReference type="PROSITE" id="PS50850"/>
    </source>
</evidence>
<feature type="transmembrane region" description="Helical" evidence="8">
    <location>
        <begin position="325"/>
        <end position="348"/>
    </location>
</feature>
<dbReference type="EnsemblMetazoa" id="Aqu2.1.32928_001">
    <property type="protein sequence ID" value="Aqu2.1.32928_001"/>
    <property type="gene ID" value="Aqu2.1.32928"/>
</dbReference>
<dbReference type="InterPro" id="IPR050814">
    <property type="entry name" value="Myo-inositol_Transporter"/>
</dbReference>